<keyword evidence="6" id="KW-0732">Signal</keyword>
<dbReference type="Proteomes" id="UP000751190">
    <property type="component" value="Unassembled WGS sequence"/>
</dbReference>
<dbReference type="GO" id="GO:0009523">
    <property type="term" value="C:photosystem II"/>
    <property type="evidence" value="ECO:0007669"/>
    <property type="project" value="UniProtKB-KW"/>
</dbReference>
<name>A0A8J5XE84_DIALT</name>
<evidence type="ECO:0000256" key="2">
    <source>
        <dbReference type="ARBA" id="ARBA00022531"/>
    </source>
</evidence>
<evidence type="ECO:0000256" key="6">
    <source>
        <dbReference type="SAM" id="SignalP"/>
    </source>
</evidence>
<comment type="subcellular location">
    <subcellularLocation>
        <location evidence="1">Membrane</location>
        <topology evidence="1">Peripheral membrane protein</topology>
    </subcellularLocation>
</comment>
<sequence length="151" mass="16634">MVLVVHILALAFHVGSPARVSRVVPAHVSTPCARMMARAAEIQFIKGIDETVVPDIKLTRSKDGLTGTATFIFQQPSFLEATAGPQEEITGMYMVDEEGEIVTTDVNAKFINGKPRVVEAVFIMQNPPTWDRVMRFLERYAESHGLGFNSA</sequence>
<keyword evidence="3" id="KW-0472">Membrane</keyword>
<organism evidence="7 8">
    <name type="scientific">Diacronema lutheri</name>
    <name type="common">Unicellular marine alga</name>
    <name type="synonym">Monochrysis lutheri</name>
    <dbReference type="NCBI Taxonomy" id="2081491"/>
    <lineage>
        <taxon>Eukaryota</taxon>
        <taxon>Haptista</taxon>
        <taxon>Haptophyta</taxon>
        <taxon>Pavlovophyceae</taxon>
        <taxon>Pavlovales</taxon>
        <taxon>Pavlovaceae</taxon>
        <taxon>Diacronema</taxon>
    </lineage>
</organism>
<dbReference type="NCBIfam" id="TIGR03047">
    <property type="entry name" value="PS_II_psb28"/>
    <property type="match status" value="1"/>
</dbReference>
<evidence type="ECO:0000256" key="4">
    <source>
        <dbReference type="ARBA" id="ARBA00023276"/>
    </source>
</evidence>
<evidence type="ECO:0000313" key="8">
    <source>
        <dbReference type="Proteomes" id="UP000751190"/>
    </source>
</evidence>
<keyword evidence="4 5" id="KW-0604">Photosystem II</keyword>
<dbReference type="EMBL" id="JAGTXO010000006">
    <property type="protein sequence ID" value="KAG8467111.1"/>
    <property type="molecule type" value="Genomic_DNA"/>
</dbReference>
<dbReference type="Pfam" id="PF03912">
    <property type="entry name" value="Psb28"/>
    <property type="match status" value="1"/>
</dbReference>
<evidence type="ECO:0000256" key="1">
    <source>
        <dbReference type="ARBA" id="ARBA00004170"/>
    </source>
</evidence>
<dbReference type="InterPro" id="IPR038676">
    <property type="entry name" value="Psb28_c1_sf"/>
</dbReference>
<dbReference type="Gene3D" id="2.40.30.220">
    <property type="entry name" value="Photosystem II Psb28"/>
    <property type="match status" value="1"/>
</dbReference>
<gene>
    <name evidence="7" type="ORF">KFE25_000427</name>
</gene>
<reference evidence="7" key="1">
    <citation type="submission" date="2021-05" db="EMBL/GenBank/DDBJ databases">
        <title>The genome of the haptophyte Pavlova lutheri (Diacronema luteri, Pavlovales) - a model for lipid biosynthesis in eukaryotic algae.</title>
        <authorList>
            <person name="Hulatt C.J."/>
            <person name="Posewitz M.C."/>
        </authorList>
    </citation>
    <scope>NUCLEOTIDE SEQUENCE</scope>
    <source>
        <strain evidence="7">NIVA-4/92</strain>
    </source>
</reference>
<feature type="chain" id="PRO_5035223705" description="Photosystem II reaction center Psb28 protein" evidence="6">
    <location>
        <begin position="18"/>
        <end position="151"/>
    </location>
</feature>
<evidence type="ECO:0000256" key="3">
    <source>
        <dbReference type="ARBA" id="ARBA00023136"/>
    </source>
</evidence>
<accession>A0A8J5XE84</accession>
<dbReference type="PANTHER" id="PTHR34963:SF2">
    <property type="entry name" value="PHOTOSYSTEM II REACTION CENTER PSB28 PROTEIN, CHLOROPLASTIC"/>
    <property type="match status" value="1"/>
</dbReference>
<dbReference type="InterPro" id="IPR005610">
    <property type="entry name" value="PSII_Psb28_class-1"/>
</dbReference>
<proteinExistence type="inferred from homology"/>
<dbReference type="GO" id="GO:0015979">
    <property type="term" value="P:photosynthesis"/>
    <property type="evidence" value="ECO:0007669"/>
    <property type="project" value="UniProtKB-KW"/>
</dbReference>
<dbReference type="AlphaFoldDB" id="A0A8J5XE84"/>
<dbReference type="PANTHER" id="PTHR34963">
    <property type="match status" value="1"/>
</dbReference>
<dbReference type="OrthoDB" id="1938621at2759"/>
<evidence type="ECO:0000256" key="5">
    <source>
        <dbReference type="RuleBase" id="RU003509"/>
    </source>
</evidence>
<protein>
    <recommendedName>
        <fullName evidence="5">Photosystem II reaction center Psb28 protein</fullName>
    </recommendedName>
</protein>
<keyword evidence="8" id="KW-1185">Reference proteome</keyword>
<keyword evidence="2 5" id="KW-0602">Photosynthesis</keyword>
<feature type="signal peptide" evidence="6">
    <location>
        <begin position="1"/>
        <end position="17"/>
    </location>
</feature>
<dbReference type="HAMAP" id="MF_01370">
    <property type="entry name" value="PSII_Psb28"/>
    <property type="match status" value="1"/>
</dbReference>
<comment type="similarity">
    <text evidence="5">Belongs to the Psb28 family.</text>
</comment>
<comment type="caution">
    <text evidence="7">The sequence shown here is derived from an EMBL/GenBank/DDBJ whole genome shotgun (WGS) entry which is preliminary data.</text>
</comment>
<dbReference type="OMA" id="LEATYTW"/>
<evidence type="ECO:0000313" key="7">
    <source>
        <dbReference type="EMBL" id="KAG8467111.1"/>
    </source>
</evidence>